<organism evidence="2 3">
    <name type="scientific">Priestia iocasae</name>
    <dbReference type="NCBI Taxonomy" id="2291674"/>
    <lineage>
        <taxon>Bacteria</taxon>
        <taxon>Bacillati</taxon>
        <taxon>Bacillota</taxon>
        <taxon>Bacilli</taxon>
        <taxon>Bacillales</taxon>
        <taxon>Bacillaceae</taxon>
        <taxon>Priestia</taxon>
    </lineage>
</organism>
<dbReference type="PROSITE" id="PS51257">
    <property type="entry name" value="PROKAR_LIPOPROTEIN"/>
    <property type="match status" value="1"/>
</dbReference>
<protein>
    <submittedName>
        <fullName evidence="2">Uncharacterized lipoprotein YehR (DUF1307 family)</fullName>
    </submittedName>
</protein>
<dbReference type="EMBL" id="JAFBFC010000004">
    <property type="protein sequence ID" value="MBM7703872.1"/>
    <property type="molecule type" value="Genomic_DNA"/>
</dbReference>
<gene>
    <name evidence="2" type="ORF">JOC83_002721</name>
</gene>
<reference evidence="2 3" key="1">
    <citation type="submission" date="2021-01" db="EMBL/GenBank/DDBJ databases">
        <title>Genomic Encyclopedia of Type Strains, Phase IV (KMG-IV): sequencing the most valuable type-strain genomes for metagenomic binning, comparative biology and taxonomic classification.</title>
        <authorList>
            <person name="Goeker M."/>
        </authorList>
    </citation>
    <scope>NUCLEOTIDE SEQUENCE [LARGE SCALE GENOMIC DNA]</scope>
    <source>
        <strain evidence="2 3">DSM 104297</strain>
    </source>
</reference>
<dbReference type="Proteomes" id="UP000809829">
    <property type="component" value="Unassembled WGS sequence"/>
</dbReference>
<evidence type="ECO:0000313" key="3">
    <source>
        <dbReference type="Proteomes" id="UP000809829"/>
    </source>
</evidence>
<comment type="caution">
    <text evidence="2">The sequence shown here is derived from an EMBL/GenBank/DDBJ whole genome shotgun (WGS) entry which is preliminary data.</text>
</comment>
<keyword evidence="1" id="KW-0732">Signal</keyword>
<proteinExistence type="predicted"/>
<feature type="signal peptide" evidence="1">
    <location>
        <begin position="1"/>
        <end position="28"/>
    </location>
</feature>
<dbReference type="RefSeq" id="WP_205187866.1">
    <property type="nucleotide sequence ID" value="NZ_JAFBFC010000004.1"/>
</dbReference>
<sequence length="104" mass="11442">MNQTKKMMTGVLAAMMVTSMVGCGSNSAERPLEPEDDECDNWKFDEETGTYYCDDSHSSRAGFFYFGGRYFKNKNALKSDSSFKSYQSQYKSGIGSGTKGGFGG</sequence>
<keyword evidence="3" id="KW-1185">Reference proteome</keyword>
<evidence type="ECO:0000313" key="2">
    <source>
        <dbReference type="EMBL" id="MBM7703872.1"/>
    </source>
</evidence>
<keyword evidence="2" id="KW-0449">Lipoprotein</keyword>
<name>A0ABS2QY56_9BACI</name>
<feature type="chain" id="PRO_5046227863" evidence="1">
    <location>
        <begin position="29"/>
        <end position="104"/>
    </location>
</feature>
<accession>A0ABS2QY56</accession>
<evidence type="ECO:0000256" key="1">
    <source>
        <dbReference type="SAM" id="SignalP"/>
    </source>
</evidence>